<protein>
    <submittedName>
        <fullName evidence="2">Oidioi.mRNA.OKI2018_I69.PAR.g9964.t1.cds</fullName>
    </submittedName>
</protein>
<evidence type="ECO:0000313" key="2">
    <source>
        <dbReference type="EMBL" id="CAG5081800.1"/>
    </source>
</evidence>
<accession>A0ABN7RP55</accession>
<gene>
    <name evidence="2" type="ORF">OKIOD_LOCUS1522</name>
</gene>
<dbReference type="EMBL" id="OU015568">
    <property type="protein sequence ID" value="CAG5081800.1"/>
    <property type="molecule type" value="Genomic_DNA"/>
</dbReference>
<sequence>MKRKIDGILTNPASTQQQNGFKDGNGAPSVLQANPLQDDSLSDSELDEILNQRSPSYNFIQDEIEYEDVDEDFPMACGDQYAQESNQYAQESNQYAQESNQYPQESNQYAQQSNQKPSLVSVVASRKNATHLMINDDRVSEYKISYSTKKKFIFECCKLTSEGKTCPKKYDVTIDPALTSLHTKERKNGRSQTYLVINQNVNKNILFDKSFYKVEATEAQLQLSHTCCDAPDQENMEKEIITKIKTYLYDNFQALKFSSPNSIKRQVLEILSEDYTYDELVMAFPNQQQWEQLYRYYRETNVPVRGALDDIENFQFKPEDFLVNSKTIVHQEGPDLYFYDTDTIKECSDISVIQAAVSTVAVMKKITAEFLAIWLQFIKK</sequence>
<feature type="region of interest" description="Disordered" evidence="1">
    <location>
        <begin position="87"/>
        <end position="117"/>
    </location>
</feature>
<proteinExistence type="predicted"/>
<organism evidence="2 3">
    <name type="scientific">Oikopleura dioica</name>
    <name type="common">Tunicate</name>
    <dbReference type="NCBI Taxonomy" id="34765"/>
    <lineage>
        <taxon>Eukaryota</taxon>
        <taxon>Metazoa</taxon>
        <taxon>Chordata</taxon>
        <taxon>Tunicata</taxon>
        <taxon>Appendicularia</taxon>
        <taxon>Copelata</taxon>
        <taxon>Oikopleuridae</taxon>
        <taxon>Oikopleura</taxon>
    </lineage>
</organism>
<evidence type="ECO:0000256" key="1">
    <source>
        <dbReference type="SAM" id="MobiDB-lite"/>
    </source>
</evidence>
<dbReference type="Proteomes" id="UP001158576">
    <property type="component" value="Chromosome PAR"/>
</dbReference>
<keyword evidence="3" id="KW-1185">Reference proteome</keyword>
<evidence type="ECO:0000313" key="3">
    <source>
        <dbReference type="Proteomes" id="UP001158576"/>
    </source>
</evidence>
<name>A0ABN7RP55_OIKDI</name>
<reference evidence="2 3" key="1">
    <citation type="submission" date="2021-04" db="EMBL/GenBank/DDBJ databases">
        <authorList>
            <person name="Bliznina A."/>
        </authorList>
    </citation>
    <scope>NUCLEOTIDE SEQUENCE [LARGE SCALE GENOMIC DNA]</scope>
</reference>
<feature type="compositionally biased region" description="Polar residues" evidence="1">
    <location>
        <begin position="11"/>
        <end position="20"/>
    </location>
</feature>
<feature type="region of interest" description="Disordered" evidence="1">
    <location>
        <begin position="1"/>
        <end position="30"/>
    </location>
</feature>